<sequence>MTPQKVYSRSEIDTMGIELSSKAILRKFLSPGMVFDPPPYSTRQLRDIPTTNNHEPNDELARIRTTVQARVCNAFADNQPIYGIPVRTDLNLWQRPKGRLCLPEIVRNAVIDHFYTQRGMEKPATRRIPSEQTECQFTIVPYLGVDNVENPPTESFDHFNMSLPQMEEIGMDVERLAETIGDALAIFVFKSGYNYYGDFSFSNVPDAIDEPNRSWTIGLCVSHLPSAVMQRQPGLPFGNGDEERMAKAMEQQVPSPVRSIHLWKAFKTAFIARGKKYHSAVPDVTPEEMMSGFEKIYCSSASDEGVRKRGASVKTEVN</sequence>
<gene>
    <name evidence="2" type="ORF">FUG_LOCUS562555</name>
    <name evidence="1" type="ORF">MDCFG202_LOCUS185371</name>
</gene>
<dbReference type="EMBL" id="CAAKMV010000196">
    <property type="protein sequence ID" value="VIO64410.1"/>
    <property type="molecule type" value="Genomic_DNA"/>
</dbReference>
<dbReference type="Proteomes" id="UP000746612">
    <property type="component" value="Unassembled WGS sequence"/>
</dbReference>
<dbReference type="EMBL" id="CAJPIJ010000112">
    <property type="protein sequence ID" value="CAG1979288.1"/>
    <property type="molecule type" value="Genomic_DNA"/>
</dbReference>
<evidence type="ECO:0000313" key="2">
    <source>
        <dbReference type="EMBL" id="VIO64410.1"/>
    </source>
</evidence>
<reference evidence="2" key="1">
    <citation type="submission" date="2019-04" db="EMBL/GenBank/DDBJ databases">
        <authorList>
            <person name="Melise S."/>
            <person name="Noan J."/>
            <person name="Okalmin O."/>
        </authorList>
    </citation>
    <scope>NUCLEOTIDE SEQUENCE</scope>
    <source>
        <strain evidence="2">FN9</strain>
    </source>
</reference>
<dbReference type="AlphaFoldDB" id="A0A2H3GGQ7"/>
<name>A0A2H3GGQ7_GIBZA</name>
<evidence type="ECO:0000313" key="1">
    <source>
        <dbReference type="EMBL" id="CAG1979288.1"/>
    </source>
</evidence>
<proteinExistence type="predicted"/>
<dbReference type="OrthoDB" id="2993351at2759"/>
<reference evidence="1" key="2">
    <citation type="submission" date="2021-03" db="EMBL/GenBank/DDBJ databases">
        <authorList>
            <person name="Alouane T."/>
            <person name="Langin T."/>
            <person name="Bonhomme L."/>
        </authorList>
    </citation>
    <scope>NUCLEOTIDE SEQUENCE</scope>
    <source>
        <strain evidence="1">MDC_Fg202</strain>
    </source>
</reference>
<accession>A0A2H3GGQ7</accession>
<protein>
    <submittedName>
        <fullName evidence="1">Uncharacterized protein</fullName>
    </submittedName>
</protein>
<evidence type="ECO:0000313" key="3">
    <source>
        <dbReference type="Proteomes" id="UP000746612"/>
    </source>
</evidence>
<organism evidence="1 3">
    <name type="scientific">Gibberella zeae</name>
    <name type="common">Wheat head blight fungus</name>
    <name type="synonym">Fusarium graminearum</name>
    <dbReference type="NCBI Taxonomy" id="5518"/>
    <lineage>
        <taxon>Eukaryota</taxon>
        <taxon>Fungi</taxon>
        <taxon>Dikarya</taxon>
        <taxon>Ascomycota</taxon>
        <taxon>Pezizomycotina</taxon>
        <taxon>Sordariomycetes</taxon>
        <taxon>Hypocreomycetidae</taxon>
        <taxon>Hypocreales</taxon>
        <taxon>Nectriaceae</taxon>
        <taxon>Fusarium</taxon>
    </lineage>
</organism>